<keyword evidence="1" id="KW-0732">Signal</keyword>
<comment type="caution">
    <text evidence="2">The sequence shown here is derived from an EMBL/GenBank/DDBJ whole genome shotgun (WGS) entry which is preliminary data.</text>
</comment>
<feature type="chain" id="PRO_5045129910" evidence="1">
    <location>
        <begin position="25"/>
        <end position="312"/>
    </location>
</feature>
<dbReference type="RefSeq" id="WP_233729568.1">
    <property type="nucleotide sequence ID" value="NZ_JAJVCN010000003.1"/>
</dbReference>
<evidence type="ECO:0000313" key="2">
    <source>
        <dbReference type="EMBL" id="MCE7008023.1"/>
    </source>
</evidence>
<dbReference type="Proteomes" id="UP001521150">
    <property type="component" value="Unassembled WGS sequence"/>
</dbReference>
<evidence type="ECO:0000313" key="3">
    <source>
        <dbReference type="Proteomes" id="UP001521150"/>
    </source>
</evidence>
<dbReference type="PROSITE" id="PS51257">
    <property type="entry name" value="PROKAR_LIPOPROTEIN"/>
    <property type="match status" value="1"/>
</dbReference>
<feature type="signal peptide" evidence="1">
    <location>
        <begin position="1"/>
        <end position="24"/>
    </location>
</feature>
<evidence type="ECO:0000256" key="1">
    <source>
        <dbReference type="SAM" id="SignalP"/>
    </source>
</evidence>
<protein>
    <submittedName>
        <fullName evidence="2">DUF3558 domain-containing protein</fullName>
    </submittedName>
</protein>
<organism evidence="2 3">
    <name type="scientific">Kibdelosporangium philippinense</name>
    <dbReference type="NCBI Taxonomy" id="211113"/>
    <lineage>
        <taxon>Bacteria</taxon>
        <taxon>Bacillati</taxon>
        <taxon>Actinomycetota</taxon>
        <taxon>Actinomycetes</taxon>
        <taxon>Pseudonocardiales</taxon>
        <taxon>Pseudonocardiaceae</taxon>
        <taxon>Kibdelosporangium</taxon>
    </lineage>
</organism>
<proteinExistence type="predicted"/>
<gene>
    <name evidence="2" type="ORF">LWC34_35150</name>
</gene>
<dbReference type="InterPro" id="IPR024520">
    <property type="entry name" value="DUF3558"/>
</dbReference>
<dbReference type="Pfam" id="PF12079">
    <property type="entry name" value="DUF3558"/>
    <property type="match status" value="1"/>
</dbReference>
<accession>A0ABS8ZLJ7</accession>
<name>A0ABS8ZLJ7_9PSEU</name>
<reference evidence="2 3" key="1">
    <citation type="submission" date="2021-12" db="EMBL/GenBank/DDBJ databases">
        <title>Genome sequence of Kibdelosporangium philippinense ATCC 49844.</title>
        <authorList>
            <person name="Fedorov E.A."/>
            <person name="Omeragic M."/>
            <person name="Shalygina K.F."/>
            <person name="Maclea K.S."/>
        </authorList>
    </citation>
    <scope>NUCLEOTIDE SEQUENCE [LARGE SCALE GENOMIC DNA]</scope>
    <source>
        <strain evidence="2 3">ATCC 49844</strain>
    </source>
</reference>
<sequence length="312" mass="33349">MRWSRWAVLIAGFVVAGCTSPVGGAALPDPGYTPPRRSESTAQDLIGNANALDPCSLLDPSALEQFGAAQKPEQEAYDYCWLKLPVGSTTVAVRFGLMERMRGELQATEVEPVATLRVFEENPVKDRCARYIMFSDGVTMAVSADTFDTPAATVPELCSIAEKATTTIAENVAAKRMKHLDYPADSLARVDACRAVAVSLAQVPGLPAGEVISYPGRHQCRWGMAMAPSLTVRFVLDEPSTAPEVKTESIAGKQTGIYSSEINGRTICVAEVKHGSSRELAQVIVRLPPNNAEPACAAARVVATEAWSKLPA</sequence>
<dbReference type="EMBL" id="JAJVCN010000003">
    <property type="protein sequence ID" value="MCE7008023.1"/>
    <property type="molecule type" value="Genomic_DNA"/>
</dbReference>
<keyword evidence="3" id="KW-1185">Reference proteome</keyword>